<feature type="binding site" description="axial binding residue" evidence="8">
    <location>
        <position position="497"/>
    </location>
    <ligand>
        <name>heme</name>
        <dbReference type="ChEBI" id="CHEBI:30413"/>
    </ligand>
    <ligandPart>
        <name>Fe</name>
        <dbReference type="ChEBI" id="CHEBI:18248"/>
    </ligandPart>
</feature>
<dbReference type="Proteomes" id="UP001215151">
    <property type="component" value="Unassembled WGS sequence"/>
</dbReference>
<keyword evidence="9" id="KW-1133">Transmembrane helix</keyword>
<dbReference type="GO" id="GO:0005506">
    <property type="term" value="F:iron ion binding"/>
    <property type="evidence" value="ECO:0007669"/>
    <property type="project" value="InterPro"/>
</dbReference>
<keyword evidence="11" id="KW-1185">Reference proteome</keyword>
<evidence type="ECO:0000256" key="6">
    <source>
        <dbReference type="ARBA" id="ARBA00023004"/>
    </source>
</evidence>
<keyword evidence="9" id="KW-0812">Transmembrane</keyword>
<dbReference type="SUPFAM" id="SSF48264">
    <property type="entry name" value="Cytochrome P450"/>
    <property type="match status" value="1"/>
</dbReference>
<dbReference type="InterPro" id="IPR002401">
    <property type="entry name" value="Cyt_P450_E_grp-I"/>
</dbReference>
<keyword evidence="6 8" id="KW-0408">Iron</keyword>
<dbReference type="Pfam" id="PF00067">
    <property type="entry name" value="p450"/>
    <property type="match status" value="1"/>
</dbReference>
<organism evidence="10 11">
    <name type="scientific">Trametes cubensis</name>
    <dbReference type="NCBI Taxonomy" id="1111947"/>
    <lineage>
        <taxon>Eukaryota</taxon>
        <taxon>Fungi</taxon>
        <taxon>Dikarya</taxon>
        <taxon>Basidiomycota</taxon>
        <taxon>Agaricomycotina</taxon>
        <taxon>Agaricomycetes</taxon>
        <taxon>Polyporales</taxon>
        <taxon>Polyporaceae</taxon>
        <taxon>Trametes</taxon>
    </lineage>
</organism>
<dbReference type="GO" id="GO:0020037">
    <property type="term" value="F:heme binding"/>
    <property type="evidence" value="ECO:0007669"/>
    <property type="project" value="InterPro"/>
</dbReference>
<feature type="transmembrane region" description="Helical" evidence="9">
    <location>
        <begin position="58"/>
        <end position="77"/>
    </location>
</feature>
<evidence type="ECO:0000256" key="7">
    <source>
        <dbReference type="ARBA" id="ARBA00023033"/>
    </source>
</evidence>
<comment type="similarity">
    <text evidence="3">Belongs to the cytochrome P450 family.</text>
</comment>
<evidence type="ECO:0008006" key="12">
    <source>
        <dbReference type="Google" id="ProtNLM"/>
    </source>
</evidence>
<evidence type="ECO:0000313" key="11">
    <source>
        <dbReference type="Proteomes" id="UP001215151"/>
    </source>
</evidence>
<dbReference type="PRINTS" id="PR00463">
    <property type="entry name" value="EP450I"/>
</dbReference>
<reference evidence="10" key="1">
    <citation type="submission" date="2022-11" db="EMBL/GenBank/DDBJ databases">
        <title>Genome Sequence of Cubamyces cubensis.</title>
        <authorList>
            <person name="Buettner E."/>
        </authorList>
    </citation>
    <scope>NUCLEOTIDE SEQUENCE</scope>
    <source>
        <strain evidence="10">MPL-01</strain>
    </source>
</reference>
<dbReference type="Gene3D" id="1.10.630.10">
    <property type="entry name" value="Cytochrome P450"/>
    <property type="match status" value="1"/>
</dbReference>
<dbReference type="InterPro" id="IPR036396">
    <property type="entry name" value="Cyt_P450_sf"/>
</dbReference>
<evidence type="ECO:0000256" key="3">
    <source>
        <dbReference type="ARBA" id="ARBA00010617"/>
    </source>
</evidence>
<comment type="pathway">
    <text evidence="2">Secondary metabolite biosynthesis.</text>
</comment>
<keyword evidence="7" id="KW-0503">Monooxygenase</keyword>
<comment type="caution">
    <text evidence="10">The sequence shown here is derived from an EMBL/GenBank/DDBJ whole genome shotgun (WGS) entry which is preliminary data.</text>
</comment>
<keyword evidence="4 8" id="KW-0479">Metal-binding</keyword>
<name>A0AAD7THM2_9APHY</name>
<evidence type="ECO:0000256" key="9">
    <source>
        <dbReference type="SAM" id="Phobius"/>
    </source>
</evidence>
<evidence type="ECO:0000256" key="1">
    <source>
        <dbReference type="ARBA" id="ARBA00001971"/>
    </source>
</evidence>
<keyword evidence="8" id="KW-0349">Heme</keyword>
<feature type="transmembrane region" description="Helical" evidence="9">
    <location>
        <begin position="31"/>
        <end position="52"/>
    </location>
</feature>
<dbReference type="GO" id="GO:0016705">
    <property type="term" value="F:oxidoreductase activity, acting on paired donors, with incorporation or reduction of molecular oxygen"/>
    <property type="evidence" value="ECO:0007669"/>
    <property type="project" value="InterPro"/>
</dbReference>
<sequence length="554" mass="61746">MATIDNASQQLLAAVAIGLAGHHLFKRFETFSITVQLTFLLAPPLLGASLLTSLQPPLVLIFTATYISTVAGSTLVYRLSPFHPLAKYPGPIWCRLSKFWIAGISYTGRQHTYIKYLHDRYGDIVRTGPNDVSIRDPAALNAIFGPAGLPHGPMYIGRLLTATDMPLVGIMDTEEHLQRRKPWARAFNGAAIREYEPLVAKRTHQFVRALEDQKGEVDIGHWVNYFSYDFMCDMAYGGGSELLSGDGNTNGFWRLLEAGLPVGTFLSHVPWLALYLARIPGTTRPVQRVLAHSEDLTEKRLQNGSCHKDLFYYLNNEDQPDIPPPPMKQVVSEGIVAVVAGSDTVSSALTSIFFCLTAHPEAYKRLQDEIDRFYPPAQDPCDTQYHRGMHYLSAVINEALRIYPPAPGGSQRQVPRGSNGAILGPYFLPAGTVALLHTYSLQRDPRNFSPHPESFWPERWLLASGRISFSEAGIADKALFLHNENAFLPFSYGPMNCVGKNLALLEIRAVVISVLQKFSLELRAGWDTERYEEGFRDQFVTTRPAVPVTLTPRF</sequence>
<dbReference type="PANTHER" id="PTHR24305:SF187">
    <property type="entry name" value="P450, PUTATIVE (EUROFUNG)-RELATED"/>
    <property type="match status" value="1"/>
</dbReference>
<proteinExistence type="inferred from homology"/>
<dbReference type="PRINTS" id="PR00385">
    <property type="entry name" value="P450"/>
</dbReference>
<evidence type="ECO:0000256" key="4">
    <source>
        <dbReference type="ARBA" id="ARBA00022723"/>
    </source>
</evidence>
<dbReference type="InterPro" id="IPR001128">
    <property type="entry name" value="Cyt_P450"/>
</dbReference>
<dbReference type="AlphaFoldDB" id="A0AAD7THM2"/>
<dbReference type="GO" id="GO:0004497">
    <property type="term" value="F:monooxygenase activity"/>
    <property type="evidence" value="ECO:0007669"/>
    <property type="project" value="UniProtKB-KW"/>
</dbReference>
<evidence type="ECO:0000256" key="8">
    <source>
        <dbReference type="PIRSR" id="PIRSR602401-1"/>
    </source>
</evidence>
<evidence type="ECO:0000256" key="5">
    <source>
        <dbReference type="ARBA" id="ARBA00023002"/>
    </source>
</evidence>
<protein>
    <recommendedName>
        <fullName evidence="12">High nitrogen upregulated cytochrome P450 monooxygenase 2</fullName>
    </recommendedName>
</protein>
<evidence type="ECO:0000313" key="10">
    <source>
        <dbReference type="EMBL" id="KAJ8456817.1"/>
    </source>
</evidence>
<dbReference type="PANTHER" id="PTHR24305">
    <property type="entry name" value="CYTOCHROME P450"/>
    <property type="match status" value="1"/>
</dbReference>
<accession>A0AAD7THM2</accession>
<dbReference type="InterPro" id="IPR050121">
    <property type="entry name" value="Cytochrome_P450_monoxygenase"/>
</dbReference>
<comment type="cofactor">
    <cofactor evidence="1 8">
        <name>heme</name>
        <dbReference type="ChEBI" id="CHEBI:30413"/>
    </cofactor>
</comment>
<keyword evidence="5" id="KW-0560">Oxidoreductase</keyword>
<keyword evidence="9" id="KW-0472">Membrane</keyword>
<dbReference type="EMBL" id="JAPEVG010000629">
    <property type="protein sequence ID" value="KAJ8456817.1"/>
    <property type="molecule type" value="Genomic_DNA"/>
</dbReference>
<gene>
    <name evidence="10" type="ORF">ONZ51_g11895</name>
</gene>
<evidence type="ECO:0000256" key="2">
    <source>
        <dbReference type="ARBA" id="ARBA00005179"/>
    </source>
</evidence>
<dbReference type="CDD" id="cd11061">
    <property type="entry name" value="CYP67-like"/>
    <property type="match status" value="1"/>
</dbReference>